<evidence type="ECO:0000313" key="2">
    <source>
        <dbReference type="EMBL" id="KAJ8986467.1"/>
    </source>
</evidence>
<dbReference type="PANTHER" id="PTHR15955">
    <property type="entry name" value="RWD DOMAIN CONTAINING PROTEIN 2"/>
    <property type="match status" value="1"/>
</dbReference>
<proteinExistence type="predicted"/>
<evidence type="ECO:0000256" key="1">
    <source>
        <dbReference type="SAM" id="MobiDB-lite"/>
    </source>
</evidence>
<evidence type="ECO:0000313" key="3">
    <source>
        <dbReference type="Proteomes" id="UP001161757"/>
    </source>
</evidence>
<dbReference type="PANTHER" id="PTHR15955:SF8">
    <property type="entry name" value="RWD DOMAIN-CONTAINING PROTEIN 2B-RELATED"/>
    <property type="match status" value="1"/>
</dbReference>
<feature type="region of interest" description="Disordered" evidence="1">
    <location>
        <begin position="133"/>
        <end position="166"/>
    </location>
</feature>
<dbReference type="AlphaFoldDB" id="A0AAN6EJL7"/>
<comment type="caution">
    <text evidence="2">The sequence shown here is derived from an EMBL/GenBank/DDBJ whole genome shotgun (WGS) entry which is preliminary data.</text>
</comment>
<feature type="compositionally biased region" description="Basic and acidic residues" evidence="1">
    <location>
        <begin position="319"/>
        <end position="338"/>
    </location>
</feature>
<organism evidence="2 3">
    <name type="scientific">Exophiala dermatitidis</name>
    <name type="common">Black yeast-like fungus</name>
    <name type="synonym">Wangiella dermatitidis</name>
    <dbReference type="NCBI Taxonomy" id="5970"/>
    <lineage>
        <taxon>Eukaryota</taxon>
        <taxon>Fungi</taxon>
        <taxon>Dikarya</taxon>
        <taxon>Ascomycota</taxon>
        <taxon>Pezizomycotina</taxon>
        <taxon>Eurotiomycetes</taxon>
        <taxon>Chaetothyriomycetidae</taxon>
        <taxon>Chaetothyriales</taxon>
        <taxon>Herpotrichiellaceae</taxon>
        <taxon>Exophiala</taxon>
    </lineage>
</organism>
<sequence>MPSSEAEAEAAERLEAELSLLQAMYPGAMGYDPKSREVHYTSTLTSTSAYTLATTATAPSSSAPTLTLRLPDTYPIKGVPEVIAARDGAKHDIRNRTKRALESGSISAEESGGGEVIDQIIEVFESVAAAASASAVPDGDGDGGREGTRSESKTSTSITDDGLGIDVPVADTTSEIRDPQPDIRPLTKTVIIWLHHLLALSKRKLAVNPTVQTGPPSLSLSSSASGISGLTKPGYPGIMIFSGPRDLVDAHVAQLKRLNWQAFQVRYDSDDDIVKASGAGQNRSGNPDPIPGRNDNDKQKQKHKQKQSLTQNQKQSKRQSGEKETPTRQKDGREEEVAGSRSGSGSEWHFSHGQGKIVEVETMAEVVKAIVDDDKKEIFLRAVGVK</sequence>
<reference evidence="2" key="1">
    <citation type="submission" date="2023-01" db="EMBL/GenBank/DDBJ databases">
        <title>Exophiala dermititidis isolated from Cystic Fibrosis Patient.</title>
        <authorList>
            <person name="Kurbessoian T."/>
            <person name="Crocker A."/>
            <person name="Murante D."/>
            <person name="Hogan D.A."/>
            <person name="Stajich J.E."/>
        </authorList>
    </citation>
    <scope>NUCLEOTIDE SEQUENCE</scope>
    <source>
        <strain evidence="2">Ex8</strain>
    </source>
</reference>
<feature type="region of interest" description="Disordered" evidence="1">
    <location>
        <begin position="274"/>
        <end position="356"/>
    </location>
</feature>
<name>A0AAN6EJL7_EXODE</name>
<feature type="compositionally biased region" description="Basic and acidic residues" evidence="1">
    <location>
        <begin position="142"/>
        <end position="152"/>
    </location>
</feature>
<evidence type="ECO:0008006" key="4">
    <source>
        <dbReference type="Google" id="ProtNLM"/>
    </source>
</evidence>
<dbReference type="InterPro" id="IPR017359">
    <property type="entry name" value="Phi-like"/>
</dbReference>
<protein>
    <recommendedName>
        <fullName evidence="4">RWD domain-containing protein</fullName>
    </recommendedName>
</protein>
<dbReference type="Proteomes" id="UP001161757">
    <property type="component" value="Unassembled WGS sequence"/>
</dbReference>
<dbReference type="EMBL" id="JAJGCB010000037">
    <property type="protein sequence ID" value="KAJ8986467.1"/>
    <property type="molecule type" value="Genomic_DNA"/>
</dbReference>
<accession>A0AAN6EJL7</accession>
<gene>
    <name evidence="2" type="ORF">HRR80_009459</name>
</gene>